<evidence type="ECO:0000313" key="3">
    <source>
        <dbReference type="WBParaSite" id="mrna-Wban_09631"/>
    </source>
</evidence>
<dbReference type="Proteomes" id="UP000093561">
    <property type="component" value="Unassembled WGS sequence"/>
</dbReference>
<feature type="chain" id="PRO_5042010831" evidence="1">
    <location>
        <begin position="19"/>
        <end position="205"/>
    </location>
</feature>
<protein>
    <submittedName>
        <fullName evidence="3">Uncharacterized protein</fullName>
    </submittedName>
</protein>
<dbReference type="Gene3D" id="2.60.40.3330">
    <property type="match status" value="1"/>
</dbReference>
<reference evidence="2" key="1">
    <citation type="submission" date="2015-03" db="EMBL/GenBank/DDBJ databases">
        <title>Wuchereria bancrofti Genome Sequencing Papua New Guinea Strain.</title>
        <authorList>
            <person name="Small S.T."/>
            <person name="Serre D."/>
            <person name="Zimmerman P.A."/>
        </authorList>
    </citation>
    <scope>NUCLEOTIDE SEQUENCE [LARGE SCALE GENOMIC DNA]</scope>
    <source>
        <strain evidence="2">pt0022</strain>
    </source>
</reference>
<dbReference type="AlphaFoldDB" id="A0AAF5Q3N2"/>
<sequence>MYRLLLLFLIISLPIVFCAFGGLVGRVQSTGVRGTLMCNGRPAPRVLIKLYDDDRAVMQFPITNDKLTTLIADMQVRILELPELSDKLVKENGIIPNCSNIKDQLKDDVGRLLEEEDNNDTTDSSFQTTVMQFPITNDKLTTLIADMQVRILELPELSDKLVKENGIIPNCSNIKDQLKDDVGRLLEEEDNNDTTDSSFQTSDTS</sequence>
<proteinExistence type="predicted"/>
<dbReference type="WBParaSite" id="mrna-Wban_09631">
    <property type="protein sequence ID" value="mrna-Wban_09631"/>
    <property type="gene ID" value="Wban_09631"/>
</dbReference>
<keyword evidence="1" id="KW-0732">Signal</keyword>
<reference evidence="2" key="2">
    <citation type="journal article" date="2016" name="Mol. Ecol.">
        <title>Population genomics of the filarial nematode parasite Wuchereria bancrofti from mosquitoes.</title>
        <authorList>
            <person name="Small S.T."/>
            <person name="Reimer L.J."/>
            <person name="Tisch D.J."/>
            <person name="King C.L."/>
            <person name="Christensen B.M."/>
            <person name="Siba P.M."/>
            <person name="Kazura J.W."/>
            <person name="Serre D."/>
            <person name="Zimmerman P.A."/>
        </authorList>
    </citation>
    <scope>NUCLEOTIDE SEQUENCE</scope>
    <source>
        <strain evidence="2">pt0022</strain>
    </source>
</reference>
<evidence type="ECO:0000313" key="2">
    <source>
        <dbReference type="Proteomes" id="UP000093561"/>
    </source>
</evidence>
<reference evidence="3" key="3">
    <citation type="submission" date="2024-02" db="UniProtKB">
        <authorList>
            <consortium name="WormBaseParasite"/>
        </authorList>
    </citation>
    <scope>IDENTIFICATION</scope>
    <source>
        <strain evidence="3">pt0022</strain>
    </source>
</reference>
<name>A0AAF5Q3N2_WUCBA</name>
<dbReference type="InterPro" id="IPR038479">
    <property type="entry name" value="Transthyretin-like_sf"/>
</dbReference>
<evidence type="ECO:0000256" key="1">
    <source>
        <dbReference type="SAM" id="SignalP"/>
    </source>
</evidence>
<accession>A0AAF5Q3N2</accession>
<organism evidence="2 3">
    <name type="scientific">Wuchereria bancrofti</name>
    <dbReference type="NCBI Taxonomy" id="6293"/>
    <lineage>
        <taxon>Eukaryota</taxon>
        <taxon>Metazoa</taxon>
        <taxon>Ecdysozoa</taxon>
        <taxon>Nematoda</taxon>
        <taxon>Chromadorea</taxon>
        <taxon>Rhabditida</taxon>
        <taxon>Spirurina</taxon>
        <taxon>Spiruromorpha</taxon>
        <taxon>Filarioidea</taxon>
        <taxon>Onchocercidae</taxon>
        <taxon>Wuchereria</taxon>
    </lineage>
</organism>
<feature type="signal peptide" evidence="1">
    <location>
        <begin position="1"/>
        <end position="18"/>
    </location>
</feature>